<comment type="subcellular location">
    <subcellularLocation>
        <location evidence="1">Cytoplasm</location>
    </subcellularLocation>
</comment>
<dbReference type="PROSITE" id="PS50096">
    <property type="entry name" value="IQ"/>
    <property type="match status" value="8"/>
</dbReference>
<evidence type="ECO:0000313" key="8">
    <source>
        <dbReference type="EMBL" id="VFT81214.1"/>
    </source>
</evidence>
<dbReference type="Gene3D" id="2.20.70.10">
    <property type="match status" value="1"/>
</dbReference>
<evidence type="ECO:0000313" key="7">
    <source>
        <dbReference type="EMBL" id="KAF0714066.1"/>
    </source>
</evidence>
<dbReference type="PROSITE" id="PS50020">
    <property type="entry name" value="WW_DOMAIN_2"/>
    <property type="match status" value="2"/>
</dbReference>
<evidence type="ECO:0000256" key="5">
    <source>
        <dbReference type="SAM" id="Coils"/>
    </source>
</evidence>
<dbReference type="GO" id="GO:0007051">
    <property type="term" value="P:spindle organization"/>
    <property type="evidence" value="ECO:0007669"/>
    <property type="project" value="TreeGrafter"/>
</dbReference>
<dbReference type="OrthoDB" id="2148418at2759"/>
<feature type="coiled-coil region" evidence="5">
    <location>
        <begin position="544"/>
        <end position="574"/>
    </location>
</feature>
<dbReference type="GO" id="GO:0000922">
    <property type="term" value="C:spindle pole"/>
    <property type="evidence" value="ECO:0007669"/>
    <property type="project" value="TreeGrafter"/>
</dbReference>
<dbReference type="EMBL" id="VJMH01000871">
    <property type="protein sequence ID" value="KAF0714066.1"/>
    <property type="molecule type" value="Genomic_DNA"/>
</dbReference>
<dbReference type="InterPro" id="IPR000048">
    <property type="entry name" value="IQ_motif_EF-hand-BS"/>
</dbReference>
<dbReference type="GO" id="GO:0005737">
    <property type="term" value="C:cytoplasm"/>
    <property type="evidence" value="ECO:0007669"/>
    <property type="project" value="UniProtKB-SubCell"/>
</dbReference>
<dbReference type="GO" id="GO:0000278">
    <property type="term" value="P:mitotic cell cycle"/>
    <property type="evidence" value="ECO:0007669"/>
    <property type="project" value="TreeGrafter"/>
</dbReference>
<dbReference type="SMART" id="SM00015">
    <property type="entry name" value="IQ"/>
    <property type="match status" value="9"/>
</dbReference>
<keyword evidence="3" id="KW-0677">Repeat</keyword>
<reference evidence="7" key="2">
    <citation type="submission" date="2019-06" db="EMBL/GenBank/DDBJ databases">
        <title>Genomics analysis of Aphanomyces spp. identifies a new class of oomycete effector associated with host adaptation.</title>
        <authorList>
            <person name="Gaulin E."/>
        </authorList>
    </citation>
    <scope>NUCLEOTIDE SEQUENCE</scope>
    <source>
        <strain evidence="7">CBS 578.67</strain>
    </source>
</reference>
<dbReference type="InterPro" id="IPR001202">
    <property type="entry name" value="WW_dom"/>
</dbReference>
<evidence type="ECO:0000313" key="9">
    <source>
        <dbReference type="Proteomes" id="UP000332933"/>
    </source>
</evidence>
<dbReference type="GO" id="GO:0005516">
    <property type="term" value="F:calmodulin binding"/>
    <property type="evidence" value="ECO:0007669"/>
    <property type="project" value="UniProtKB-KW"/>
</dbReference>
<dbReference type="GO" id="GO:0051295">
    <property type="term" value="P:establishment of meiotic spindle localization"/>
    <property type="evidence" value="ECO:0007669"/>
    <property type="project" value="TreeGrafter"/>
</dbReference>
<name>A0A485KAZ4_9STRA</name>
<dbReference type="PANTHER" id="PTHR22706">
    <property type="entry name" value="ASSEMBLY FACTOR FOR SPINDLE MICROTUBULES"/>
    <property type="match status" value="1"/>
</dbReference>
<dbReference type="InterPro" id="IPR036020">
    <property type="entry name" value="WW_dom_sf"/>
</dbReference>
<evidence type="ECO:0000256" key="2">
    <source>
        <dbReference type="ARBA" id="ARBA00022490"/>
    </source>
</evidence>
<dbReference type="SMART" id="SM00456">
    <property type="entry name" value="WW"/>
    <property type="match status" value="2"/>
</dbReference>
<dbReference type="Proteomes" id="UP000332933">
    <property type="component" value="Unassembled WGS sequence"/>
</dbReference>
<keyword evidence="2" id="KW-0963">Cytoplasm</keyword>
<proteinExistence type="predicted"/>
<evidence type="ECO:0000256" key="1">
    <source>
        <dbReference type="ARBA" id="ARBA00004496"/>
    </source>
</evidence>
<feature type="coiled-coil region" evidence="5">
    <location>
        <begin position="452"/>
        <end position="516"/>
    </location>
</feature>
<protein>
    <submittedName>
        <fullName evidence="8">Aste57867_4080 protein</fullName>
    </submittedName>
</protein>
<dbReference type="SUPFAM" id="SSF51045">
    <property type="entry name" value="WW domain"/>
    <property type="match status" value="2"/>
</dbReference>
<dbReference type="Pfam" id="PF00612">
    <property type="entry name" value="IQ"/>
    <property type="match status" value="7"/>
</dbReference>
<sequence length="698" mass="81486">MVRRDRAALKIQSAWRGKTGRYAYHVKMRAKKAREQQLLLQRHDSAVRIQKVFRGYKCRLLCAHLDAERALRRRQEQQQRAALKIQALWRGFHGRLGVHLQKQARAAIEREEEAAATKIQCLARGMLARREVHRRRQKRRRDWLLRREREDAATKIQSAMRGRMGRKKAAAKKALYQTNAQAALAKLVQHAKQEAAIRIQCCARGYLSRERYRRRLREHKAKVAKLEAEEREARAVIRIQCALRRRKATRLLAQRRKEFQKRLAMMASEQASEEIARLRREQEQELAAMKMQLFLEKDKIEREAQQLREEVELRRATEMAKLADEQKQIASEKLSAILESSHTDDALGRLREDEKRARELDVERARLASAEEKRRRDEAEAQRRKEEDAVVALKHSVSALDTIKAKEAAKAQEARLQKEKEKTLSQAKILQEHHAAVKIQGWLRKHVARRKIARIKQEQNAALGALKNEEERARMKAKMEKEQAKMKIKMLLEEEVRAQEQEARELELLLKQKELREKQRLEDKKHKDLMARRIQAAAKGYVARRALKEAKRQLEFERQKREKAEREAAAAAAIPAEDEWVEYWDENAQASYYFNIRTQEASWTKPGQTNPTLVAAQLLSYSTALSAQDYQQDNYGGYYGQDTTGYYDEAGQYHYYEEGKGPAPGATSQANDGWAQYTDEASGAAYYYNHFTGERYWV</sequence>
<feature type="coiled-coil region" evidence="5">
    <location>
        <begin position="360"/>
        <end position="426"/>
    </location>
</feature>
<feature type="domain" description="WW" evidence="6">
    <location>
        <begin position="668"/>
        <end position="698"/>
    </location>
</feature>
<evidence type="ECO:0000259" key="6">
    <source>
        <dbReference type="PROSITE" id="PS50020"/>
    </source>
</evidence>
<accession>A0A485KAZ4</accession>
<feature type="domain" description="WW" evidence="6">
    <location>
        <begin position="574"/>
        <end position="608"/>
    </location>
</feature>
<reference evidence="8 9" key="1">
    <citation type="submission" date="2019-03" db="EMBL/GenBank/DDBJ databases">
        <authorList>
            <person name="Gaulin E."/>
            <person name="Dumas B."/>
        </authorList>
    </citation>
    <scope>NUCLEOTIDE SEQUENCE [LARGE SCALE GENOMIC DNA]</scope>
    <source>
        <strain evidence="8">CBS 568.67</strain>
    </source>
</reference>
<evidence type="ECO:0000256" key="4">
    <source>
        <dbReference type="ARBA" id="ARBA00022860"/>
    </source>
</evidence>
<feature type="coiled-coil region" evidence="5">
    <location>
        <begin position="261"/>
        <end position="317"/>
    </location>
</feature>
<dbReference type="InterPro" id="IPR051185">
    <property type="entry name" value="ASPM"/>
</dbReference>
<feature type="coiled-coil region" evidence="5">
    <location>
        <begin position="209"/>
        <end position="236"/>
    </location>
</feature>
<dbReference type="EMBL" id="CAADRA010000871">
    <property type="protein sequence ID" value="VFT81214.1"/>
    <property type="molecule type" value="Genomic_DNA"/>
</dbReference>
<dbReference type="Gene3D" id="1.20.5.190">
    <property type="match status" value="3"/>
</dbReference>
<keyword evidence="5" id="KW-0175">Coiled coil</keyword>
<gene>
    <name evidence="8" type="primary">Aste57867_4080</name>
    <name evidence="7" type="ORF">As57867_004069</name>
    <name evidence="8" type="ORF">ASTE57867_4080</name>
</gene>
<dbReference type="AlphaFoldDB" id="A0A485KAZ4"/>
<evidence type="ECO:0000256" key="3">
    <source>
        <dbReference type="ARBA" id="ARBA00022737"/>
    </source>
</evidence>
<dbReference type="PANTHER" id="PTHR22706:SF1">
    <property type="entry name" value="ASSEMBLY FACTOR FOR SPINDLE MICROTUBULES"/>
    <property type="match status" value="1"/>
</dbReference>
<dbReference type="Pfam" id="PF00397">
    <property type="entry name" value="WW"/>
    <property type="match status" value="2"/>
</dbReference>
<organism evidence="8 9">
    <name type="scientific">Aphanomyces stellatus</name>
    <dbReference type="NCBI Taxonomy" id="120398"/>
    <lineage>
        <taxon>Eukaryota</taxon>
        <taxon>Sar</taxon>
        <taxon>Stramenopiles</taxon>
        <taxon>Oomycota</taxon>
        <taxon>Saprolegniomycetes</taxon>
        <taxon>Saprolegniales</taxon>
        <taxon>Verrucalvaceae</taxon>
        <taxon>Aphanomyces</taxon>
    </lineage>
</organism>
<dbReference type="CDD" id="cd00201">
    <property type="entry name" value="WW"/>
    <property type="match status" value="2"/>
</dbReference>
<keyword evidence="4" id="KW-0112">Calmodulin-binding</keyword>
<keyword evidence="9" id="KW-1185">Reference proteome</keyword>